<dbReference type="InterPro" id="IPR018170">
    <property type="entry name" value="Aldo/ket_reductase_CS"/>
</dbReference>
<evidence type="ECO:0000259" key="1">
    <source>
        <dbReference type="Pfam" id="PF00248"/>
    </source>
</evidence>
<evidence type="ECO:0000313" key="3">
    <source>
        <dbReference type="Proteomes" id="UP001595805"/>
    </source>
</evidence>
<evidence type="ECO:0000313" key="2">
    <source>
        <dbReference type="EMBL" id="MFC3881483.1"/>
    </source>
</evidence>
<dbReference type="InterPro" id="IPR023210">
    <property type="entry name" value="NADP_OxRdtase_dom"/>
</dbReference>
<dbReference type="InterPro" id="IPR020471">
    <property type="entry name" value="AKR"/>
</dbReference>
<dbReference type="PROSITE" id="PS00798">
    <property type="entry name" value="ALDOKETO_REDUCTASE_1"/>
    <property type="match status" value="1"/>
</dbReference>
<protein>
    <submittedName>
        <fullName evidence="2">Aldo/keto reductase</fullName>
    </submittedName>
</protein>
<dbReference type="PIRSF" id="PIRSF000097">
    <property type="entry name" value="AKR"/>
    <property type="match status" value="1"/>
</dbReference>
<accession>A0ABV8AU37</accession>
<dbReference type="Gene3D" id="3.20.20.100">
    <property type="entry name" value="NADP-dependent oxidoreductase domain"/>
    <property type="match status" value="1"/>
</dbReference>
<comment type="caution">
    <text evidence="2">The sequence shown here is derived from an EMBL/GenBank/DDBJ whole genome shotgun (WGS) entry which is preliminary data.</text>
</comment>
<dbReference type="PANTHER" id="PTHR11732">
    <property type="entry name" value="ALDO/KETO REDUCTASE"/>
    <property type="match status" value="1"/>
</dbReference>
<reference evidence="3" key="1">
    <citation type="journal article" date="2019" name="Int. J. Syst. Evol. Microbiol.">
        <title>The Global Catalogue of Microorganisms (GCM) 10K type strain sequencing project: providing services to taxonomists for standard genome sequencing and annotation.</title>
        <authorList>
            <consortium name="The Broad Institute Genomics Platform"/>
            <consortium name="The Broad Institute Genome Sequencing Center for Infectious Disease"/>
            <person name="Wu L."/>
            <person name="Ma J."/>
        </authorList>
    </citation>
    <scope>NUCLEOTIDE SEQUENCE [LARGE SCALE GENOMIC DNA]</scope>
    <source>
        <strain evidence="3">CCUG 60523</strain>
    </source>
</reference>
<dbReference type="Pfam" id="PF00248">
    <property type="entry name" value="Aldo_ket_red"/>
    <property type="match status" value="1"/>
</dbReference>
<sequence>MKYLSFQNGDQIPALGLGTWKSEPGQVRKAVVWAIEAGYRHLDCAKIYQNEKEVGEGIEIAIRSGSVKREDLFVTSKLWNNAHKADQVKPALENTLKDLGLDYLDLYLVHWPLAFKSGVTFAQEREDFYTYEEAPLSATWQAMQEMKELGLARHIGVSNFNQNKLNELASLPGQQPEMNQVEMHPFLPQANLVNYCKSRAILITAYSPLGSPDSRSEKHANDPKLLDNEKIKEIADRHGASVGQVLIAWSIARDIAVIPKSTNRGRIEENFKAAELQLSESDLQELANIGVNHRFVDGSFFTGENSPYNLHDLWDDH</sequence>
<keyword evidence="3" id="KW-1185">Reference proteome</keyword>
<dbReference type="PROSITE" id="PS00062">
    <property type="entry name" value="ALDOKETO_REDUCTASE_2"/>
    <property type="match status" value="1"/>
</dbReference>
<dbReference type="PROSITE" id="PS00063">
    <property type="entry name" value="ALDOKETO_REDUCTASE_3"/>
    <property type="match status" value="1"/>
</dbReference>
<organism evidence="2 3">
    <name type="scientific">Algoriphagus namhaensis</name>
    <dbReference type="NCBI Taxonomy" id="915353"/>
    <lineage>
        <taxon>Bacteria</taxon>
        <taxon>Pseudomonadati</taxon>
        <taxon>Bacteroidota</taxon>
        <taxon>Cytophagia</taxon>
        <taxon>Cytophagales</taxon>
        <taxon>Cyclobacteriaceae</taxon>
        <taxon>Algoriphagus</taxon>
    </lineage>
</organism>
<dbReference type="PRINTS" id="PR00069">
    <property type="entry name" value="ALDKETRDTASE"/>
</dbReference>
<proteinExistence type="predicted"/>
<name>A0ABV8AU37_9BACT</name>
<dbReference type="SUPFAM" id="SSF51430">
    <property type="entry name" value="NAD(P)-linked oxidoreductase"/>
    <property type="match status" value="1"/>
</dbReference>
<dbReference type="Proteomes" id="UP001595805">
    <property type="component" value="Unassembled WGS sequence"/>
</dbReference>
<dbReference type="RefSeq" id="WP_377906828.1">
    <property type="nucleotide sequence ID" value="NZ_JBHRZS010000007.1"/>
</dbReference>
<dbReference type="EMBL" id="JBHRZS010000007">
    <property type="protein sequence ID" value="MFC3881483.1"/>
    <property type="molecule type" value="Genomic_DNA"/>
</dbReference>
<feature type="domain" description="NADP-dependent oxidoreductase" evidence="1">
    <location>
        <begin position="15"/>
        <end position="288"/>
    </location>
</feature>
<gene>
    <name evidence="2" type="ORF">ACFOSV_14915</name>
</gene>
<dbReference type="InterPro" id="IPR036812">
    <property type="entry name" value="NAD(P)_OxRdtase_dom_sf"/>
</dbReference>